<evidence type="ECO:0000259" key="4">
    <source>
        <dbReference type="PROSITE" id="PS50853"/>
    </source>
</evidence>
<dbReference type="InterPro" id="IPR015914">
    <property type="entry name" value="PAPs_N"/>
</dbReference>
<protein>
    <recommendedName>
        <fullName evidence="4">Fibronectin type-III domain-containing protein</fullName>
    </recommendedName>
</protein>
<keyword evidence="3" id="KW-0812">Transmembrane</keyword>
<feature type="non-terminal residue" evidence="5">
    <location>
        <position position="1873"/>
    </location>
</feature>
<comment type="caution">
    <text evidence="5">The sequence shown here is derived from an EMBL/GenBank/DDBJ whole genome shotgun (WGS) entry which is preliminary data.</text>
</comment>
<evidence type="ECO:0000256" key="1">
    <source>
        <dbReference type="ARBA" id="ARBA00022729"/>
    </source>
</evidence>
<evidence type="ECO:0000313" key="5">
    <source>
        <dbReference type="EMBL" id="KKS70442.1"/>
    </source>
</evidence>
<sequence length="1873" mass="194894">MNAPKQLSHPTVQAPEHHAWEQYWLWHGMFRSYRDLKQEEPHPTNKKRLAYLKKQIVWQYLKIFFLFPIWFVRLLTPSYMKGSVNIWTNIKTIIRNKEFRPLRLAVLSQMVFLFFLAQFGVTVFYKHATPTYAATYQWVMTDWSGGASTSTYGSHGSNQTGWNTFFSKDPAVQTSGSGEVSVLSSAATYTETSDADFGAGTLANAYVASNAIVLLKENGVSCLTNAECSSGICNEYTNLCADDNLPHITITSTTFDYAGSIEIFTVPAGVTSITIQAKGGQGASGYGGTIGGKGADMTGIFTVTPGDALQILVGGQGLNSPNSYNSGSGGGGTFVYNATTAQLMIAAGGGGGSSNPSYGSASYADASASTSGKAGSSSGAGAGGTSGYGGGRGSYSGGGAGWYSNGTNGYGLGGIRFLAGGAGGSGYSGYGAAGAFGGGGGVYAGGGGGGGYSGGGAGGWSYGWGGGGGSYNGGASQTNVGGSNSGAGEVIVTYGDTASSGEVSGGGSSSGDQTETFSYTGSMQTFTVPSGVTSINIETLGASGGYSDDGAAGNTRPGKGAKMSGTFSVTPGQVLKILVGREGTPAEGVGSGNRAGGGGGGTFVTDINNVPLIVSGGGGGESWASFNVNGVDAVTTNTGTGGGSTSGRGGGGGGFLANGTSYSTQYGGYSFLNGGAGGNGSYGTGGYGGGGGAQYEGGGGGGYNGGGVITTNDYSGTAPAAAGSYNIGTSQSNVAGYNSGNGQVAISYSIYEIPTTSNITIVGTSSVQIAWNAVDGISYYTVSSTSGSTVTTTNTSYTFTGLSSSTVYYFQVATDLSGFSSVTSTQIYSGSYTSPIVDATSAAQFSSISWNDTTTANSVVIMEIRTGDQADLSDGTWTTVTNGGLLGESLDGKRYFQYRASLVTSNTATVPSLEDVTINYDINTGSFLSSPYDTGNGNNLLASVSWEATTSTGDIVKFQLRTSADSSTWTEWMGTDGTSASYFTASDGSDDLPSDLGDGVDDRWIQYKAFLTDDGESGLTLDEVTVTYVVNEAPEVQNVTAVQNADGTVSISYEVRDIDSVLGATPGTILPTVEYWNGGTWVEASTFSDAATSAKSVHLDNVNTYTEYSLTWYPNTDYDEQYLNASTGKIRVKANDSEAANNIGSGESATFALDTAAPVKTSFHIDARSDTASNITLTATDDTMSGLLITLSNISSLDPDGTNDISGTWVDYDTAFDWSLNANPQTVYYQFKDALGNVSETYTTIAPEIPQHLVYRDISNAETSEWREFIAWETVLNPSAGFKRYSIYRKVDGGDFELRDTEVDRTVNYYIDTGLTSGSTYSYKVTAEDNNDNISNYSSTVSDAPDGQGGSDFTSPTITNVAISDVGAQTATVTWDTDEPANSTVEYITVVGGDFSNAQSSGIATMLDSNTGLGQHHVVLTGLLPDTTYYLQVKSRDPSNNSVTDKEGSNGYSFTTVAGASVSSVSVSDIGNSQATVTWQSDVATNSYVSYSTSSAFSSYVRVGSLAETLSHAITVTGLSPNTKYYYYVSSGATVDKHVIDGEITYYNFTTTNDSVLPVITFTSGNDITNLSDTGVTISWSTNKSTTSTIEYGTDNAFGTTRTNDQYNTSHVYTLSDLVLGTSYYVRMLNTDKNGNTSDPTEFVFTTTDSTDRTPPTITVATTTLVSDTKALITWTTDEGSSSQVFYGTAADSLDNETTVDTASNRSHRVIISGLSASTRYYYIVQSADANGNTATSTSASSFTTRQTLSEEDAVISRETISYELGTDDAPSSGGVILVDKTGDNIAPLLTDVKVSSITQTEAIISWKANEASDGVVEYGYAQGTYDSSAIDVPLIDKTDHRVQLYDLTPLRTYYYRVSSEDGSNNRSAYSSG</sequence>
<evidence type="ECO:0000256" key="3">
    <source>
        <dbReference type="SAM" id="Phobius"/>
    </source>
</evidence>
<reference evidence="5 6" key="1">
    <citation type="journal article" date="2015" name="Nature">
        <title>rRNA introns, odd ribosomes, and small enigmatic genomes across a large radiation of phyla.</title>
        <authorList>
            <person name="Brown C.T."/>
            <person name="Hug L.A."/>
            <person name="Thomas B.C."/>
            <person name="Sharon I."/>
            <person name="Castelle C.J."/>
            <person name="Singh A."/>
            <person name="Wilkins M.J."/>
            <person name="Williams K.H."/>
            <person name="Banfield J.F."/>
        </authorList>
    </citation>
    <scope>NUCLEOTIDE SEQUENCE [LARGE SCALE GENOMIC DNA]</scope>
</reference>
<proteinExistence type="predicted"/>
<feature type="domain" description="Fibronectin type-III" evidence="4">
    <location>
        <begin position="1558"/>
        <end position="1651"/>
    </location>
</feature>
<dbReference type="Proteomes" id="UP000033867">
    <property type="component" value="Unassembled WGS sequence"/>
</dbReference>
<organism evidence="5 6">
    <name type="scientific">Candidatus Magasanikbacteria bacterium GW2011_GWE2_42_7</name>
    <dbReference type="NCBI Taxonomy" id="1619052"/>
    <lineage>
        <taxon>Bacteria</taxon>
        <taxon>Candidatus Magasanikiibacteriota</taxon>
    </lineage>
</organism>
<dbReference type="SMART" id="SM00060">
    <property type="entry name" value="FN3"/>
    <property type="match status" value="7"/>
</dbReference>
<dbReference type="InterPro" id="IPR039331">
    <property type="entry name" value="PAPs-like"/>
</dbReference>
<gene>
    <name evidence="5" type="ORF">UV42_C0054G0001</name>
</gene>
<dbReference type="SUPFAM" id="SSF49265">
    <property type="entry name" value="Fibronectin type III"/>
    <property type="match status" value="3"/>
</dbReference>
<dbReference type="CDD" id="cd00063">
    <property type="entry name" value="FN3"/>
    <property type="match status" value="4"/>
</dbReference>
<feature type="domain" description="Fibronectin type-III" evidence="4">
    <location>
        <begin position="1357"/>
        <end position="1459"/>
    </location>
</feature>
<name>A0A0G1BAZ8_9BACT</name>
<dbReference type="SUPFAM" id="SSF49363">
    <property type="entry name" value="Purple acid phosphatase, N-terminal domain"/>
    <property type="match status" value="2"/>
</dbReference>
<feature type="transmembrane region" description="Helical" evidence="3">
    <location>
        <begin position="104"/>
        <end position="125"/>
    </location>
</feature>
<feature type="domain" description="Fibronectin type-III" evidence="4">
    <location>
        <begin position="1249"/>
        <end position="1349"/>
    </location>
</feature>
<dbReference type="PATRIC" id="fig|1619052.3.peg.969"/>
<dbReference type="Pfam" id="PF16656">
    <property type="entry name" value="Pur_ac_phosph_N"/>
    <property type="match status" value="3"/>
</dbReference>
<keyword evidence="3" id="KW-0472">Membrane</keyword>
<dbReference type="Gene3D" id="2.60.40.10">
    <property type="entry name" value="Immunoglobulins"/>
    <property type="match status" value="5"/>
</dbReference>
<dbReference type="PANTHER" id="PTHR22953">
    <property type="entry name" value="ACID PHOSPHATASE RELATED"/>
    <property type="match status" value="1"/>
</dbReference>
<dbReference type="InterPro" id="IPR013783">
    <property type="entry name" value="Ig-like_fold"/>
</dbReference>
<keyword evidence="3" id="KW-1133">Transmembrane helix</keyword>
<dbReference type="Gene3D" id="2.60.40.380">
    <property type="entry name" value="Purple acid phosphatase-like, N-terminal"/>
    <property type="match status" value="2"/>
</dbReference>
<dbReference type="GO" id="GO:0046872">
    <property type="term" value="F:metal ion binding"/>
    <property type="evidence" value="ECO:0007669"/>
    <property type="project" value="InterPro"/>
</dbReference>
<dbReference type="GO" id="GO:0003993">
    <property type="term" value="F:acid phosphatase activity"/>
    <property type="evidence" value="ECO:0007669"/>
    <property type="project" value="InterPro"/>
</dbReference>
<feature type="domain" description="Fibronectin type-III" evidence="4">
    <location>
        <begin position="1789"/>
        <end position="1873"/>
    </location>
</feature>
<evidence type="ECO:0000313" key="6">
    <source>
        <dbReference type="Proteomes" id="UP000033867"/>
    </source>
</evidence>
<dbReference type="PANTHER" id="PTHR22953:SF153">
    <property type="entry name" value="PURPLE ACID PHOSPHATASE"/>
    <property type="match status" value="1"/>
</dbReference>
<dbReference type="InterPro" id="IPR036116">
    <property type="entry name" value="FN3_sf"/>
</dbReference>
<evidence type="ECO:0000256" key="2">
    <source>
        <dbReference type="SAM" id="MobiDB-lite"/>
    </source>
</evidence>
<feature type="transmembrane region" description="Helical" evidence="3">
    <location>
        <begin position="56"/>
        <end position="75"/>
    </location>
</feature>
<dbReference type="InterPro" id="IPR008963">
    <property type="entry name" value="Purple_acid_Pase-like_N"/>
</dbReference>
<dbReference type="PROSITE" id="PS50853">
    <property type="entry name" value="FN3"/>
    <property type="match status" value="7"/>
</dbReference>
<keyword evidence="1" id="KW-0732">Signal</keyword>
<dbReference type="EMBL" id="LCEK01000054">
    <property type="protein sequence ID" value="KKS70442.1"/>
    <property type="molecule type" value="Genomic_DNA"/>
</dbReference>
<feature type="domain" description="Fibronectin type-III" evidence="4">
    <location>
        <begin position="1461"/>
        <end position="1554"/>
    </location>
</feature>
<feature type="domain" description="Fibronectin type-III" evidence="4">
    <location>
        <begin position="753"/>
        <end position="836"/>
    </location>
</feature>
<accession>A0A0G1BAZ8</accession>
<dbReference type="InterPro" id="IPR003961">
    <property type="entry name" value="FN3_dom"/>
</dbReference>
<feature type="region of interest" description="Disordered" evidence="2">
    <location>
        <begin position="544"/>
        <end position="566"/>
    </location>
</feature>
<feature type="domain" description="Fibronectin type-III" evidence="4">
    <location>
        <begin position="1655"/>
        <end position="1748"/>
    </location>
</feature>